<evidence type="ECO:0000313" key="1">
    <source>
        <dbReference type="EMBL" id="GIM44479.1"/>
    </source>
</evidence>
<comment type="caution">
    <text evidence="1">The sequence shown here is derived from an EMBL/GenBank/DDBJ whole genome shotgun (WGS) entry which is preliminary data.</text>
</comment>
<dbReference type="AlphaFoldDB" id="A0AAV4L9Z9"/>
<reference evidence="1" key="1">
    <citation type="journal article" date="2023" name="Int. J. Syst. Evol. Microbiol.">
        <title>Collibacillus ludicampi gen. nov., sp. nov., a new soil bacterium of the family Alicyclobacillaceae.</title>
        <authorList>
            <person name="Jojima T."/>
            <person name="Ioku Y."/>
            <person name="Fukuta Y."/>
            <person name="Shirasaka N."/>
            <person name="Matsumura Y."/>
            <person name="Mori M."/>
        </authorList>
    </citation>
    <scope>NUCLEOTIDE SEQUENCE</scope>
    <source>
        <strain evidence="1">TP075</strain>
    </source>
</reference>
<organism evidence="1 2">
    <name type="scientific">Collibacillus ludicampi</name>
    <dbReference type="NCBI Taxonomy" id="2771369"/>
    <lineage>
        <taxon>Bacteria</taxon>
        <taxon>Bacillati</taxon>
        <taxon>Bacillota</taxon>
        <taxon>Bacilli</taxon>
        <taxon>Bacillales</taxon>
        <taxon>Alicyclobacillaceae</taxon>
        <taxon>Collibacillus</taxon>
    </lineage>
</organism>
<keyword evidence="2" id="KW-1185">Reference proteome</keyword>
<dbReference type="Proteomes" id="UP001057291">
    <property type="component" value="Unassembled WGS sequence"/>
</dbReference>
<name>A0AAV4L9Z9_9BACL</name>
<dbReference type="EMBL" id="BOQE01000001">
    <property type="protein sequence ID" value="GIM44479.1"/>
    <property type="molecule type" value="Genomic_DNA"/>
</dbReference>
<protein>
    <submittedName>
        <fullName evidence="1">Uncharacterized protein</fullName>
    </submittedName>
</protein>
<accession>A0AAV4L9Z9</accession>
<gene>
    <name evidence="1" type="ORF">DNHGIG_00280</name>
</gene>
<evidence type="ECO:0000313" key="2">
    <source>
        <dbReference type="Proteomes" id="UP001057291"/>
    </source>
</evidence>
<proteinExistence type="predicted"/>
<sequence>MMQFIVEYFTLTGSTQIDLKAQSYREAEIKAVQEQEKRNGVIGIKCIREIRVIQEREVC</sequence>